<dbReference type="EMBL" id="JQBY01000008">
    <property type="protein sequence ID" value="KRN82681.1"/>
    <property type="molecule type" value="Genomic_DNA"/>
</dbReference>
<dbReference type="Pfam" id="PF03073">
    <property type="entry name" value="TspO_MBR"/>
    <property type="match status" value="1"/>
</dbReference>
<feature type="transmembrane region" description="Helical" evidence="6">
    <location>
        <begin position="106"/>
        <end position="126"/>
    </location>
</feature>
<evidence type="ECO:0000256" key="2">
    <source>
        <dbReference type="ARBA" id="ARBA00007524"/>
    </source>
</evidence>
<dbReference type="PANTHER" id="PTHR10057">
    <property type="entry name" value="PERIPHERAL-TYPE BENZODIAZEPINE RECEPTOR"/>
    <property type="match status" value="1"/>
</dbReference>
<comment type="caution">
    <text evidence="7">The sequence shown here is derived from an EMBL/GenBank/DDBJ whole genome shotgun (WGS) entry which is preliminary data.</text>
</comment>
<comment type="similarity">
    <text evidence="2">Belongs to the TspO/BZRP family.</text>
</comment>
<dbReference type="PATRIC" id="fig|319653.3.peg.2103"/>
<name>A0A0R2JZG6_9LACO</name>
<evidence type="ECO:0000256" key="4">
    <source>
        <dbReference type="ARBA" id="ARBA00022989"/>
    </source>
</evidence>
<protein>
    <submittedName>
        <fullName evidence="7">Sensory protein</fullName>
    </submittedName>
    <submittedName>
        <fullName evidence="8">TspO and MBR related proteins</fullName>
    </submittedName>
</protein>
<evidence type="ECO:0000313" key="8">
    <source>
        <dbReference type="EMBL" id="SER47093.1"/>
    </source>
</evidence>
<dbReference type="CDD" id="cd15904">
    <property type="entry name" value="TSPO_MBR"/>
    <property type="match status" value="1"/>
</dbReference>
<organism evidence="7 9">
    <name type="scientific">Pediococcus ethanolidurans</name>
    <dbReference type="NCBI Taxonomy" id="319653"/>
    <lineage>
        <taxon>Bacteria</taxon>
        <taxon>Bacillati</taxon>
        <taxon>Bacillota</taxon>
        <taxon>Bacilli</taxon>
        <taxon>Lactobacillales</taxon>
        <taxon>Lactobacillaceae</taxon>
        <taxon>Pediococcus</taxon>
    </lineage>
</organism>
<dbReference type="OrthoDB" id="9795496at2"/>
<dbReference type="Proteomes" id="UP000182818">
    <property type="component" value="Unassembled WGS sequence"/>
</dbReference>
<reference evidence="7 9" key="1">
    <citation type="journal article" date="2015" name="Genome Announc.">
        <title>Expanding the biotechnology potential of lactobacilli through comparative genomics of 213 strains and associated genera.</title>
        <authorList>
            <person name="Sun Z."/>
            <person name="Harris H.M."/>
            <person name="McCann A."/>
            <person name="Guo C."/>
            <person name="Argimon S."/>
            <person name="Zhang W."/>
            <person name="Yang X."/>
            <person name="Jeffery I.B."/>
            <person name="Cooney J.C."/>
            <person name="Kagawa T.F."/>
            <person name="Liu W."/>
            <person name="Song Y."/>
            <person name="Salvetti E."/>
            <person name="Wrobel A."/>
            <person name="Rasinkangas P."/>
            <person name="Parkhill J."/>
            <person name="Rea M.C."/>
            <person name="O'Sullivan O."/>
            <person name="Ritari J."/>
            <person name="Douillard F.P."/>
            <person name="Paul Ross R."/>
            <person name="Yang R."/>
            <person name="Briner A.E."/>
            <person name="Felis G.E."/>
            <person name="de Vos W.M."/>
            <person name="Barrangou R."/>
            <person name="Klaenhammer T.R."/>
            <person name="Caufield P.W."/>
            <person name="Cui Y."/>
            <person name="Zhang H."/>
            <person name="O'Toole P.W."/>
        </authorList>
    </citation>
    <scope>NUCLEOTIDE SEQUENCE [LARGE SCALE GENOMIC DNA]</scope>
    <source>
        <strain evidence="7 9">DSM 22301</strain>
    </source>
</reference>
<evidence type="ECO:0000313" key="9">
    <source>
        <dbReference type="Proteomes" id="UP000051749"/>
    </source>
</evidence>
<reference evidence="8 10" key="2">
    <citation type="submission" date="2016-10" db="EMBL/GenBank/DDBJ databases">
        <authorList>
            <person name="Varghese N."/>
            <person name="Submissions S."/>
        </authorList>
    </citation>
    <scope>NUCLEOTIDE SEQUENCE [LARGE SCALE GENOMIC DNA]</scope>
    <source>
        <strain evidence="8 10">CGMCC 1.3889</strain>
    </source>
</reference>
<feature type="transmembrane region" description="Helical" evidence="6">
    <location>
        <begin position="12"/>
        <end position="30"/>
    </location>
</feature>
<evidence type="ECO:0000256" key="3">
    <source>
        <dbReference type="ARBA" id="ARBA00022692"/>
    </source>
</evidence>
<dbReference type="InterPro" id="IPR004307">
    <property type="entry name" value="TspO_MBR"/>
</dbReference>
<dbReference type="GO" id="GO:0033013">
    <property type="term" value="P:tetrapyrrole metabolic process"/>
    <property type="evidence" value="ECO:0007669"/>
    <property type="project" value="UniProtKB-ARBA"/>
</dbReference>
<feature type="transmembrane region" description="Helical" evidence="6">
    <location>
        <begin position="83"/>
        <end position="100"/>
    </location>
</feature>
<gene>
    <name evidence="7" type="ORF">IV87_GL002065</name>
    <name evidence="8" type="ORF">SAMN04487973_10764</name>
</gene>
<dbReference type="PANTHER" id="PTHR10057:SF0">
    <property type="entry name" value="TRANSLOCATOR PROTEIN"/>
    <property type="match status" value="1"/>
</dbReference>
<evidence type="ECO:0000256" key="1">
    <source>
        <dbReference type="ARBA" id="ARBA00004141"/>
    </source>
</evidence>
<dbReference type="Proteomes" id="UP000051749">
    <property type="component" value="Unassembled WGS sequence"/>
</dbReference>
<evidence type="ECO:0000313" key="7">
    <source>
        <dbReference type="EMBL" id="KRN82681.1"/>
    </source>
</evidence>
<keyword evidence="4 6" id="KW-1133">Transmembrane helix</keyword>
<feature type="transmembrane region" description="Helical" evidence="6">
    <location>
        <begin position="50"/>
        <end position="71"/>
    </location>
</feature>
<feature type="transmembrane region" description="Helical" evidence="6">
    <location>
        <begin position="138"/>
        <end position="159"/>
    </location>
</feature>
<dbReference type="GO" id="GO:0016020">
    <property type="term" value="C:membrane"/>
    <property type="evidence" value="ECO:0007669"/>
    <property type="project" value="UniProtKB-SubCell"/>
</dbReference>
<evidence type="ECO:0000256" key="5">
    <source>
        <dbReference type="ARBA" id="ARBA00023136"/>
    </source>
</evidence>
<evidence type="ECO:0000256" key="6">
    <source>
        <dbReference type="SAM" id="Phobius"/>
    </source>
</evidence>
<keyword evidence="10" id="KW-1185">Reference proteome</keyword>
<dbReference type="GeneID" id="76043420"/>
<dbReference type="RefSeq" id="WP_057805980.1">
    <property type="nucleotide sequence ID" value="NZ_BJYP01000014.1"/>
</dbReference>
<dbReference type="InterPro" id="IPR038330">
    <property type="entry name" value="TspO/MBR-related_sf"/>
</dbReference>
<sequence length="160" mass="18233">METKKTLNWKVLLFFIVGVEVLGSLSSLFAGNIKEIYNSLSLPPLAPPDYLFGIVWPLLYLLIAISGYLIFQSIAFKKEKATSYILFTIQLGLNFVWSIIFFGGNYYWIGVLIVILLNLVVLACLLQFYRVNRMASLLLMPYFIWILFATYLTIGVAVLN</sequence>
<dbReference type="EMBL" id="FOGK01000007">
    <property type="protein sequence ID" value="SER47093.1"/>
    <property type="molecule type" value="Genomic_DNA"/>
</dbReference>
<dbReference type="STRING" id="319653.SAMN04487973_10764"/>
<proteinExistence type="inferred from homology"/>
<dbReference type="PIRSF" id="PIRSF005859">
    <property type="entry name" value="PBR"/>
    <property type="match status" value="1"/>
</dbReference>
<dbReference type="AlphaFoldDB" id="A0A0R2JZG6"/>
<comment type="subcellular location">
    <subcellularLocation>
        <location evidence="1">Membrane</location>
        <topology evidence="1">Multi-pass membrane protein</topology>
    </subcellularLocation>
</comment>
<accession>A0A0R2JZG6</accession>
<dbReference type="FunFam" id="1.20.1260.100:FF:000001">
    <property type="entry name" value="translocator protein 2"/>
    <property type="match status" value="1"/>
</dbReference>
<evidence type="ECO:0000313" key="10">
    <source>
        <dbReference type="Proteomes" id="UP000182818"/>
    </source>
</evidence>
<keyword evidence="5 6" id="KW-0472">Membrane</keyword>
<dbReference type="Gene3D" id="1.20.1260.100">
    <property type="entry name" value="TspO/MBR protein"/>
    <property type="match status" value="1"/>
</dbReference>
<keyword evidence="3 6" id="KW-0812">Transmembrane</keyword>